<organism evidence="2 3">
    <name type="scientific">Castellaniella daejeonensis</name>
    <dbReference type="NCBI Taxonomy" id="659013"/>
    <lineage>
        <taxon>Bacteria</taxon>
        <taxon>Pseudomonadati</taxon>
        <taxon>Pseudomonadota</taxon>
        <taxon>Betaproteobacteria</taxon>
        <taxon>Burkholderiales</taxon>
        <taxon>Alcaligenaceae</taxon>
        <taxon>Castellaniella</taxon>
    </lineage>
</organism>
<dbReference type="Pfam" id="PF01575">
    <property type="entry name" value="MaoC_dehydratas"/>
    <property type="match status" value="1"/>
</dbReference>
<comment type="caution">
    <text evidence="2">The sequence shown here is derived from an EMBL/GenBank/DDBJ whole genome shotgun (WGS) entry which is preliminary data.</text>
</comment>
<accession>A0ABN0TT90</accession>
<dbReference type="SUPFAM" id="SSF54637">
    <property type="entry name" value="Thioesterase/thiol ester dehydrase-isomerase"/>
    <property type="match status" value="1"/>
</dbReference>
<proteinExistence type="predicted"/>
<evidence type="ECO:0000259" key="1">
    <source>
        <dbReference type="Pfam" id="PF01575"/>
    </source>
</evidence>
<dbReference type="PANTHER" id="PTHR43664:SF1">
    <property type="entry name" value="BETA-METHYLMALYL-COA DEHYDRATASE"/>
    <property type="match status" value="1"/>
</dbReference>
<dbReference type="PANTHER" id="PTHR43664">
    <property type="entry name" value="MONOAMINE OXIDASE-RELATED"/>
    <property type="match status" value="1"/>
</dbReference>
<reference evidence="2 3" key="1">
    <citation type="journal article" date="2019" name="Int. J. Syst. Evol. Microbiol.">
        <title>The Global Catalogue of Microorganisms (GCM) 10K type strain sequencing project: providing services to taxonomists for standard genome sequencing and annotation.</title>
        <authorList>
            <consortium name="The Broad Institute Genomics Platform"/>
            <consortium name="The Broad Institute Genome Sequencing Center for Infectious Disease"/>
            <person name="Wu L."/>
            <person name="Ma J."/>
        </authorList>
    </citation>
    <scope>NUCLEOTIDE SEQUENCE [LARGE SCALE GENOMIC DNA]</scope>
    <source>
        <strain evidence="2 3">JCM 16240</strain>
    </source>
</reference>
<sequence length="149" mass="16994">MKFKEFEPGLVIHHGPVTVDEAEMLAFSRAYDPQWFHVDPERARNGRWGGLIASGWMTCGLAMRMAVEAALQGSESFGSPGLERLRWMHPVRPGDQLRLEATVDSKRVSSTRDDLGIIRWTWRLFNQDDIQVLEVEATSLFELEVPPRT</sequence>
<dbReference type="CDD" id="cd03454">
    <property type="entry name" value="YdeM"/>
    <property type="match status" value="1"/>
</dbReference>
<dbReference type="InterPro" id="IPR029069">
    <property type="entry name" value="HotDog_dom_sf"/>
</dbReference>
<protein>
    <submittedName>
        <fullName evidence="2">MaoC family dehydratase</fullName>
    </submittedName>
</protein>
<evidence type="ECO:0000313" key="3">
    <source>
        <dbReference type="Proteomes" id="UP001501176"/>
    </source>
</evidence>
<gene>
    <name evidence="2" type="ORF">GCM10009125_18110</name>
</gene>
<feature type="domain" description="MaoC-like" evidence="1">
    <location>
        <begin position="15"/>
        <end position="109"/>
    </location>
</feature>
<dbReference type="RefSeq" id="WP_325124106.1">
    <property type="nucleotide sequence ID" value="NZ_BAAAFN010000014.1"/>
</dbReference>
<dbReference type="InterPro" id="IPR002539">
    <property type="entry name" value="MaoC-like_dom"/>
</dbReference>
<keyword evidence="3" id="KW-1185">Reference proteome</keyword>
<dbReference type="EMBL" id="BAAAFN010000014">
    <property type="protein sequence ID" value="GAA0229511.1"/>
    <property type="molecule type" value="Genomic_DNA"/>
</dbReference>
<name>A0ABN0TT90_9BURK</name>
<dbReference type="InterPro" id="IPR052342">
    <property type="entry name" value="MCH/BMMD"/>
</dbReference>
<evidence type="ECO:0000313" key="2">
    <source>
        <dbReference type="EMBL" id="GAA0229511.1"/>
    </source>
</evidence>
<dbReference type="Proteomes" id="UP001501176">
    <property type="component" value="Unassembled WGS sequence"/>
</dbReference>
<dbReference type="Gene3D" id="3.10.129.10">
    <property type="entry name" value="Hotdog Thioesterase"/>
    <property type="match status" value="1"/>
</dbReference>